<feature type="transmembrane region" description="Helical" evidence="2">
    <location>
        <begin position="96"/>
        <end position="114"/>
    </location>
</feature>
<evidence type="ECO:0000313" key="4">
    <source>
        <dbReference type="Proteomes" id="UP001054902"/>
    </source>
</evidence>
<feature type="transmembrane region" description="Helical" evidence="2">
    <location>
        <begin position="56"/>
        <end position="76"/>
    </location>
</feature>
<dbReference type="Proteomes" id="UP001054902">
    <property type="component" value="Unassembled WGS sequence"/>
</dbReference>
<keyword evidence="2" id="KW-0472">Membrane</keyword>
<gene>
    <name evidence="3" type="ORF">CTEN210_03904</name>
</gene>
<dbReference type="AlphaFoldDB" id="A0AAD3CMK0"/>
<keyword evidence="2" id="KW-1133">Transmembrane helix</keyword>
<feature type="region of interest" description="Disordered" evidence="1">
    <location>
        <begin position="224"/>
        <end position="244"/>
    </location>
</feature>
<organism evidence="3 4">
    <name type="scientific">Chaetoceros tenuissimus</name>
    <dbReference type="NCBI Taxonomy" id="426638"/>
    <lineage>
        <taxon>Eukaryota</taxon>
        <taxon>Sar</taxon>
        <taxon>Stramenopiles</taxon>
        <taxon>Ochrophyta</taxon>
        <taxon>Bacillariophyta</taxon>
        <taxon>Coscinodiscophyceae</taxon>
        <taxon>Chaetocerotophycidae</taxon>
        <taxon>Chaetocerotales</taxon>
        <taxon>Chaetocerotaceae</taxon>
        <taxon>Chaetoceros</taxon>
    </lineage>
</organism>
<sequence>MTSRHVRAGSIFKDVSKRANFRLLSTSTSEQEDEAKEIKESSIKTLYKANPSKANFPRGLLAFSTVHSSYWAWYVLDFMPTIQKTLEDPTTVDNTIGYFGLGLSVFMSLGSMMYPKSLVNEIAIDETKRVLQVKTFTLPLVTPSPPIEYEIGNLVIDSPNDVTKILTQYNGLMSGFSGHMALHAEGKKTNLLINFKEDSHEEILDNELLLKTLTPGQSKDVKIVEKSNVKSEPKSLKKKRKIRR</sequence>
<evidence type="ECO:0000256" key="1">
    <source>
        <dbReference type="SAM" id="MobiDB-lite"/>
    </source>
</evidence>
<accession>A0AAD3CMK0</accession>
<keyword evidence="2" id="KW-0812">Transmembrane</keyword>
<dbReference type="EMBL" id="BLLK01000023">
    <property type="protein sequence ID" value="GFH47429.1"/>
    <property type="molecule type" value="Genomic_DNA"/>
</dbReference>
<reference evidence="3 4" key="1">
    <citation type="journal article" date="2021" name="Sci. Rep.">
        <title>The genome of the diatom Chaetoceros tenuissimus carries an ancient integrated fragment of an extant virus.</title>
        <authorList>
            <person name="Hongo Y."/>
            <person name="Kimura K."/>
            <person name="Takaki Y."/>
            <person name="Yoshida Y."/>
            <person name="Baba S."/>
            <person name="Kobayashi G."/>
            <person name="Nagasaki K."/>
            <person name="Hano T."/>
            <person name="Tomaru Y."/>
        </authorList>
    </citation>
    <scope>NUCLEOTIDE SEQUENCE [LARGE SCALE GENOMIC DNA]</scope>
    <source>
        <strain evidence="3 4">NIES-3715</strain>
    </source>
</reference>
<evidence type="ECO:0000313" key="3">
    <source>
        <dbReference type="EMBL" id="GFH47429.1"/>
    </source>
</evidence>
<proteinExistence type="predicted"/>
<comment type="caution">
    <text evidence="3">The sequence shown here is derived from an EMBL/GenBank/DDBJ whole genome shotgun (WGS) entry which is preliminary data.</text>
</comment>
<evidence type="ECO:0000256" key="2">
    <source>
        <dbReference type="SAM" id="Phobius"/>
    </source>
</evidence>
<protein>
    <submittedName>
        <fullName evidence="3">Uncharacterized protein</fullName>
    </submittedName>
</protein>
<feature type="compositionally biased region" description="Basic and acidic residues" evidence="1">
    <location>
        <begin position="224"/>
        <end position="235"/>
    </location>
</feature>
<keyword evidence="4" id="KW-1185">Reference proteome</keyword>
<name>A0AAD3CMK0_9STRA</name>